<evidence type="ECO:0000256" key="2">
    <source>
        <dbReference type="PROSITE-ProRule" id="PRU00023"/>
    </source>
</evidence>
<accession>A0AAV7JTU0</accession>
<evidence type="ECO:0000313" key="3">
    <source>
        <dbReference type="EMBL" id="KAI6652081.1"/>
    </source>
</evidence>
<dbReference type="PROSITE" id="PS50088">
    <property type="entry name" value="ANK_REPEAT"/>
    <property type="match status" value="3"/>
</dbReference>
<organism evidence="3 4">
    <name type="scientific">Oopsacas minuta</name>
    <dbReference type="NCBI Taxonomy" id="111878"/>
    <lineage>
        <taxon>Eukaryota</taxon>
        <taxon>Metazoa</taxon>
        <taxon>Porifera</taxon>
        <taxon>Hexactinellida</taxon>
        <taxon>Hexasterophora</taxon>
        <taxon>Lyssacinosida</taxon>
        <taxon>Leucopsacidae</taxon>
        <taxon>Oopsacas</taxon>
    </lineage>
</organism>
<dbReference type="SUPFAM" id="SSF48403">
    <property type="entry name" value="Ankyrin repeat"/>
    <property type="match status" value="1"/>
</dbReference>
<keyword evidence="1" id="KW-0677">Repeat</keyword>
<dbReference type="AlphaFoldDB" id="A0AAV7JTU0"/>
<feature type="repeat" description="ANK" evidence="2">
    <location>
        <begin position="251"/>
        <end position="283"/>
    </location>
</feature>
<dbReference type="GO" id="GO:0004857">
    <property type="term" value="F:enzyme inhibitor activity"/>
    <property type="evidence" value="ECO:0007669"/>
    <property type="project" value="TreeGrafter"/>
</dbReference>
<evidence type="ECO:0000256" key="1">
    <source>
        <dbReference type="ARBA" id="ARBA00022737"/>
    </source>
</evidence>
<protein>
    <submittedName>
        <fullName evidence="3">Protein phosphatase 1 regulatory subunit</fullName>
    </submittedName>
</protein>
<dbReference type="PANTHER" id="PTHR24179">
    <property type="entry name" value="PROTEIN PHOSPHATASE 1 REGULATORY SUBUNIT 12"/>
    <property type="match status" value="1"/>
</dbReference>
<dbReference type="PANTHER" id="PTHR24179:SF29">
    <property type="entry name" value="LD46604P"/>
    <property type="match status" value="1"/>
</dbReference>
<dbReference type="GO" id="GO:0017020">
    <property type="term" value="F:myosin phosphatase regulator activity"/>
    <property type="evidence" value="ECO:0007669"/>
    <property type="project" value="TreeGrafter"/>
</dbReference>
<dbReference type="Gene3D" id="1.25.40.20">
    <property type="entry name" value="Ankyrin repeat-containing domain"/>
    <property type="match status" value="2"/>
</dbReference>
<dbReference type="Proteomes" id="UP001165289">
    <property type="component" value="Unassembled WGS sequence"/>
</dbReference>
<dbReference type="EMBL" id="JAKMXF010000300">
    <property type="protein sequence ID" value="KAI6652081.1"/>
    <property type="molecule type" value="Genomic_DNA"/>
</dbReference>
<gene>
    <name evidence="3" type="ORF">LOD99_4626</name>
</gene>
<feature type="repeat" description="ANK" evidence="2">
    <location>
        <begin position="94"/>
        <end position="126"/>
    </location>
</feature>
<keyword evidence="2" id="KW-0040">ANK repeat</keyword>
<name>A0AAV7JTU0_9METZ</name>
<dbReference type="InterPro" id="IPR002110">
    <property type="entry name" value="Ankyrin_rpt"/>
</dbReference>
<reference evidence="3 4" key="1">
    <citation type="journal article" date="2023" name="BMC Biol.">
        <title>The compact genome of the sponge Oopsacas minuta (Hexactinellida) is lacking key metazoan core genes.</title>
        <authorList>
            <person name="Santini S."/>
            <person name="Schenkelaars Q."/>
            <person name="Jourda C."/>
            <person name="Duchesne M."/>
            <person name="Belahbib H."/>
            <person name="Rocher C."/>
            <person name="Selva M."/>
            <person name="Riesgo A."/>
            <person name="Vervoort M."/>
            <person name="Leys S.P."/>
            <person name="Kodjabachian L."/>
            <person name="Le Bivic A."/>
            <person name="Borchiellini C."/>
            <person name="Claverie J.M."/>
            <person name="Renard E."/>
        </authorList>
    </citation>
    <scope>NUCLEOTIDE SEQUENCE [LARGE SCALE GENOMIC DNA]</scope>
    <source>
        <strain evidence="3">SPO-2</strain>
    </source>
</reference>
<feature type="repeat" description="ANK" evidence="2">
    <location>
        <begin position="127"/>
        <end position="159"/>
    </location>
</feature>
<proteinExistence type="predicted"/>
<evidence type="ECO:0000313" key="4">
    <source>
        <dbReference type="Proteomes" id="UP001165289"/>
    </source>
</evidence>
<dbReference type="SMART" id="SM00248">
    <property type="entry name" value="ANK"/>
    <property type="match status" value="4"/>
</dbReference>
<dbReference type="InterPro" id="IPR051226">
    <property type="entry name" value="PP1_Regulatory_Subunit"/>
</dbReference>
<dbReference type="Pfam" id="PF12796">
    <property type="entry name" value="Ank_2"/>
    <property type="match status" value="2"/>
</dbReference>
<dbReference type="PROSITE" id="PS50297">
    <property type="entry name" value="ANK_REP_REGION"/>
    <property type="match status" value="3"/>
</dbReference>
<dbReference type="GO" id="GO:0005737">
    <property type="term" value="C:cytoplasm"/>
    <property type="evidence" value="ECO:0007669"/>
    <property type="project" value="TreeGrafter"/>
</dbReference>
<dbReference type="InterPro" id="IPR036770">
    <property type="entry name" value="Ankyrin_rpt-contain_sf"/>
</dbReference>
<keyword evidence="4" id="KW-1185">Reference proteome</keyword>
<comment type="caution">
    <text evidence="3">The sequence shown here is derived from an EMBL/GenBank/DDBJ whole genome shotgun (WGS) entry which is preliminary data.</text>
</comment>
<sequence length="297" mass="33430">MEFYIHKKTAGGSHQKSITCVRRDRKTYCTSTIPLKLNIHTICTNSPTKPSQKRRVSFDNMTILNAAIREDNIEDAQAVMSSISLHSLNATGTSGISPLHQACLDSNLKMVDLLLKKGVNSSVKDADEWTPLHVACSQDALEIVKLLLEYNADPCLLNLDDEHPTDLTDNEDIKAVLNRHSKSSVKENFETSLLSCLKAAVIEDRVDSFLQTIYISNQGTLLHLSAAYGFKKLATYILENKFIAVDTMDNENWTPLHAAYYWENENIVTLLLKYNANPDLVTKDYSSIEDLKKERSY</sequence>